<keyword evidence="4" id="KW-1003">Cell membrane</keyword>
<evidence type="ECO:0000256" key="6">
    <source>
        <dbReference type="ARBA" id="ARBA00022989"/>
    </source>
</evidence>
<evidence type="ECO:0000256" key="3">
    <source>
        <dbReference type="ARBA" id="ARBA00007971"/>
    </source>
</evidence>
<feature type="transmembrane region" description="Helical" evidence="11">
    <location>
        <begin position="12"/>
        <end position="34"/>
    </location>
</feature>
<dbReference type="Proteomes" id="UP000076066">
    <property type="component" value="Chromosome"/>
</dbReference>
<dbReference type="OrthoDB" id="9807026at2"/>
<dbReference type="RefSeq" id="WP_066135985.1">
    <property type="nucleotide sequence ID" value="NZ_CP014525.1"/>
</dbReference>
<evidence type="ECO:0000256" key="9">
    <source>
        <dbReference type="PIRNR" id="PIRNR004862"/>
    </source>
</evidence>
<evidence type="ECO:0000256" key="1">
    <source>
        <dbReference type="ARBA" id="ARBA00004117"/>
    </source>
</evidence>
<dbReference type="EMBL" id="CP014525">
    <property type="protein sequence ID" value="AMW35349.1"/>
    <property type="molecule type" value="Genomic_DNA"/>
</dbReference>
<dbReference type="PANTHER" id="PTHR30046">
    <property type="entry name" value="FLAGELLAR M-RING PROTEIN"/>
    <property type="match status" value="1"/>
</dbReference>
<evidence type="ECO:0000256" key="2">
    <source>
        <dbReference type="ARBA" id="ARBA00004651"/>
    </source>
</evidence>
<evidence type="ECO:0000313" key="12">
    <source>
        <dbReference type="EMBL" id="AMW35349.1"/>
    </source>
</evidence>
<dbReference type="PANTHER" id="PTHR30046:SF0">
    <property type="entry name" value="FLAGELLAR M-RING PROTEIN"/>
    <property type="match status" value="1"/>
</dbReference>
<keyword evidence="12" id="KW-0966">Cell projection</keyword>
<dbReference type="InterPro" id="IPR006182">
    <property type="entry name" value="FliF_N_dom"/>
</dbReference>
<organism evidence="12 13">
    <name type="scientific">Haematospirillum jordaniae</name>
    <dbReference type="NCBI Taxonomy" id="1549855"/>
    <lineage>
        <taxon>Bacteria</taxon>
        <taxon>Pseudomonadati</taxon>
        <taxon>Pseudomonadota</taxon>
        <taxon>Alphaproteobacteria</taxon>
        <taxon>Rhodospirillales</taxon>
        <taxon>Novispirillaceae</taxon>
        <taxon>Haematospirillum</taxon>
    </lineage>
</organism>
<dbReference type="GeneID" id="53317355"/>
<dbReference type="InterPro" id="IPR000067">
    <property type="entry name" value="FlgMring_FliF"/>
</dbReference>
<keyword evidence="12" id="KW-0969">Cilium</keyword>
<evidence type="ECO:0000256" key="10">
    <source>
        <dbReference type="SAM" id="MobiDB-lite"/>
    </source>
</evidence>
<dbReference type="InterPro" id="IPR043427">
    <property type="entry name" value="YscJ/FliF"/>
</dbReference>
<dbReference type="GO" id="GO:0009431">
    <property type="term" value="C:bacterial-type flagellum basal body, MS ring"/>
    <property type="evidence" value="ECO:0007669"/>
    <property type="project" value="InterPro"/>
</dbReference>
<evidence type="ECO:0000256" key="7">
    <source>
        <dbReference type="ARBA" id="ARBA00023136"/>
    </source>
</evidence>
<evidence type="ECO:0000256" key="11">
    <source>
        <dbReference type="SAM" id="Phobius"/>
    </source>
</evidence>
<name>A0A143DFK5_9PROT</name>
<dbReference type="GO" id="GO:0071973">
    <property type="term" value="P:bacterial-type flagellum-dependent cell motility"/>
    <property type="evidence" value="ECO:0007669"/>
    <property type="project" value="InterPro"/>
</dbReference>
<dbReference type="KEGG" id="hjo:AY555_09340"/>
<dbReference type="Pfam" id="PF01514">
    <property type="entry name" value="YscJ_FliF"/>
    <property type="match status" value="1"/>
</dbReference>
<dbReference type="NCBIfam" id="TIGR00206">
    <property type="entry name" value="fliF"/>
    <property type="match status" value="1"/>
</dbReference>
<keyword evidence="6 11" id="KW-1133">Transmembrane helix</keyword>
<reference evidence="12 13" key="1">
    <citation type="submission" date="2016-02" db="EMBL/GenBank/DDBJ databases">
        <title>Complete Genome of H5569, the type strain of the newly described species Haematospirillium jordaniae.</title>
        <authorList>
            <person name="Nicholson A.C."/>
            <person name="Humrighouse B.W."/>
            <person name="Loparov V."/>
            <person name="McQuiston J.R."/>
        </authorList>
    </citation>
    <scope>NUCLEOTIDE SEQUENCE [LARGE SCALE GENOMIC DNA]</scope>
    <source>
        <strain evidence="12 13">H5569</strain>
    </source>
</reference>
<dbReference type="AlphaFoldDB" id="A0A143DFK5"/>
<dbReference type="PIRSF" id="PIRSF004862">
    <property type="entry name" value="FliF"/>
    <property type="match status" value="1"/>
</dbReference>
<accession>A0A143DFK5</accession>
<evidence type="ECO:0000256" key="4">
    <source>
        <dbReference type="ARBA" id="ARBA00022475"/>
    </source>
</evidence>
<gene>
    <name evidence="12" type="ORF">AY555_09340</name>
</gene>
<keyword evidence="8 9" id="KW-0975">Bacterial flagellum</keyword>
<comment type="subcellular location">
    <subcellularLocation>
        <location evidence="1 9">Bacterial flagellum basal body</location>
    </subcellularLocation>
    <subcellularLocation>
        <location evidence="2">Cell membrane</location>
        <topology evidence="2">Multi-pass membrane protein</topology>
    </subcellularLocation>
</comment>
<evidence type="ECO:0000256" key="5">
    <source>
        <dbReference type="ARBA" id="ARBA00022692"/>
    </source>
</evidence>
<evidence type="ECO:0000256" key="8">
    <source>
        <dbReference type="ARBA" id="ARBA00023143"/>
    </source>
</evidence>
<keyword evidence="13" id="KW-1185">Reference proteome</keyword>
<feature type="compositionally biased region" description="Polar residues" evidence="10">
    <location>
        <begin position="281"/>
        <end position="314"/>
    </location>
</feature>
<dbReference type="GO" id="GO:0005886">
    <property type="term" value="C:plasma membrane"/>
    <property type="evidence" value="ECO:0007669"/>
    <property type="project" value="UniProtKB-SubCell"/>
</dbReference>
<sequence length="538" mass="58993">MDSFVQQMRNLGPARLAALAGVAIGLLGFLVYFATRLGTPPMERLFSDLSTADAKAIISELESQKVPFELRNNGTEIAVPSSQVLKLRVQLAEKASATGGAVGYEVFDQMDSLGATNFMQNVNQVRALEGELARTIMAIEGVKAARVHLVMPKREVFTRETQDPSAAVFIKMHRGRLSREQANAVQRLIAASVPRLKPARISIVDDRGTLLTPGMEDEGVAKLNTQEEMRRREESRLARSLEQLLENVVGLGKIRAEVRADIDFDKVVTNQEIYDPEAQVARSTVNRQESNESSENDPGNVSVANNLPNAQTASGGPAATSRENRTEETTNFEISRKVTNQVKEGPQIRRLSVAVLVDGIYSTGDNGERQFQPRPAEEMDKLAAIVRSAIGFNAARGDQVELVNMQFQALDEADLEAPWMFMGFTKPEVMRMAESFGVAIVAILIILMVVRPLVARAFEGMAASEDNQLLTADGMPNAQLSGPAPIPEEEDISDELIDIDKVEGRVKASSLRKIGEIVDKHPEEAVSIIRNWLYQEAA</sequence>
<feature type="region of interest" description="Disordered" evidence="10">
    <location>
        <begin position="280"/>
        <end position="338"/>
    </location>
</feature>
<dbReference type="InterPro" id="IPR013556">
    <property type="entry name" value="Flag_M-ring_C"/>
</dbReference>
<dbReference type="STRING" id="1549855.AY555_09340"/>
<dbReference type="Gene3D" id="3.30.300.30">
    <property type="match status" value="1"/>
</dbReference>
<evidence type="ECO:0000313" key="13">
    <source>
        <dbReference type="Proteomes" id="UP000076066"/>
    </source>
</evidence>
<proteinExistence type="inferred from homology"/>
<keyword evidence="5 11" id="KW-0812">Transmembrane</keyword>
<dbReference type="Pfam" id="PF08345">
    <property type="entry name" value="YscJ_FliF_C"/>
    <property type="match status" value="1"/>
</dbReference>
<protein>
    <recommendedName>
        <fullName evidence="9">Flagellar M-ring protein</fullName>
    </recommendedName>
</protein>
<comment type="similarity">
    <text evidence="3 9">Belongs to the FliF family.</text>
</comment>
<dbReference type="InterPro" id="IPR045851">
    <property type="entry name" value="AMP-bd_C_sf"/>
</dbReference>
<feature type="transmembrane region" description="Helical" evidence="11">
    <location>
        <begin position="436"/>
        <end position="454"/>
    </location>
</feature>
<keyword evidence="7 11" id="KW-0472">Membrane</keyword>
<comment type="function">
    <text evidence="9">The M ring may be actively involved in energy transduction.</text>
</comment>
<keyword evidence="12" id="KW-0282">Flagellum</keyword>
<dbReference type="GO" id="GO:0003774">
    <property type="term" value="F:cytoskeletal motor activity"/>
    <property type="evidence" value="ECO:0007669"/>
    <property type="project" value="InterPro"/>
</dbReference>
<dbReference type="PRINTS" id="PR01009">
    <property type="entry name" value="FLGMRINGFLIF"/>
</dbReference>